<dbReference type="KEGG" id="mpq:ABA45_06580"/>
<organism evidence="3 4">
    <name type="scientific">Marinobacter psychrophilus</name>
    <dbReference type="NCBI Taxonomy" id="330734"/>
    <lineage>
        <taxon>Bacteria</taxon>
        <taxon>Pseudomonadati</taxon>
        <taxon>Pseudomonadota</taxon>
        <taxon>Gammaproteobacteria</taxon>
        <taxon>Pseudomonadales</taxon>
        <taxon>Marinobacteraceae</taxon>
        <taxon>Marinobacter</taxon>
    </lineage>
</organism>
<dbReference type="PANTHER" id="PTHR43228">
    <property type="entry name" value="TWO-COMPONENT RESPONSE REGULATOR"/>
    <property type="match status" value="1"/>
</dbReference>
<dbReference type="SUPFAM" id="SSF48452">
    <property type="entry name" value="TPR-like"/>
    <property type="match status" value="1"/>
</dbReference>
<evidence type="ECO:0000259" key="2">
    <source>
        <dbReference type="PROSITE" id="PS50110"/>
    </source>
</evidence>
<dbReference type="PANTHER" id="PTHR43228:SF1">
    <property type="entry name" value="TWO-COMPONENT RESPONSE REGULATOR ARR22"/>
    <property type="match status" value="1"/>
</dbReference>
<dbReference type="PROSITE" id="PS50110">
    <property type="entry name" value="RESPONSE_REGULATORY"/>
    <property type="match status" value="1"/>
</dbReference>
<dbReference type="AlphaFoldDB" id="A0A0H4IAQ4"/>
<accession>A0A0H4IAQ4</accession>
<evidence type="ECO:0000313" key="4">
    <source>
        <dbReference type="Proteomes" id="UP000036406"/>
    </source>
</evidence>
<evidence type="ECO:0000256" key="1">
    <source>
        <dbReference type="PROSITE-ProRule" id="PRU00169"/>
    </source>
</evidence>
<dbReference type="InterPro" id="IPR011990">
    <property type="entry name" value="TPR-like_helical_dom_sf"/>
</dbReference>
<dbReference type="EMBL" id="CP011494">
    <property type="protein sequence ID" value="AKO52127.1"/>
    <property type="molecule type" value="Genomic_DNA"/>
</dbReference>
<dbReference type="SUPFAM" id="SSF52172">
    <property type="entry name" value="CheY-like"/>
    <property type="match status" value="1"/>
</dbReference>
<dbReference type="SMART" id="SM00448">
    <property type="entry name" value="REC"/>
    <property type="match status" value="1"/>
</dbReference>
<dbReference type="Gene3D" id="1.25.40.10">
    <property type="entry name" value="Tetratricopeptide repeat domain"/>
    <property type="match status" value="1"/>
</dbReference>
<dbReference type="InterPro" id="IPR001789">
    <property type="entry name" value="Sig_transdc_resp-reg_receiver"/>
</dbReference>
<feature type="modified residue" description="4-aspartylphosphate" evidence="1">
    <location>
        <position position="64"/>
    </location>
</feature>
<name>A0A0H4IAQ4_9GAMM</name>
<dbReference type="RefSeq" id="WP_048384822.1">
    <property type="nucleotide sequence ID" value="NZ_CP011494.1"/>
</dbReference>
<keyword evidence="1" id="KW-0597">Phosphoprotein</keyword>
<dbReference type="PATRIC" id="fig|330734.3.peg.1386"/>
<dbReference type="Proteomes" id="UP000036406">
    <property type="component" value="Chromosome"/>
</dbReference>
<keyword evidence="4" id="KW-1185">Reference proteome</keyword>
<evidence type="ECO:0000313" key="3">
    <source>
        <dbReference type="EMBL" id="AKO52127.1"/>
    </source>
</evidence>
<dbReference type="Gene3D" id="3.40.50.2300">
    <property type="match status" value="1"/>
</dbReference>
<dbReference type="InterPro" id="IPR052048">
    <property type="entry name" value="ST_Response_Regulator"/>
</dbReference>
<dbReference type="STRING" id="330734.ABA45_06580"/>
<gene>
    <name evidence="3" type="ORF">ABA45_06580</name>
</gene>
<protein>
    <submittedName>
        <fullName evidence="3">Chemotaxis protein CheY</fullName>
    </submittedName>
</protein>
<dbReference type="GO" id="GO:0000160">
    <property type="term" value="P:phosphorelay signal transduction system"/>
    <property type="evidence" value="ECO:0007669"/>
    <property type="project" value="InterPro"/>
</dbReference>
<proteinExistence type="predicted"/>
<dbReference type="Pfam" id="PF00072">
    <property type="entry name" value="Response_reg"/>
    <property type="match status" value="1"/>
</dbReference>
<sequence>MGTTLRPAAFGKLRYLVVDDVDSFRLSMRTMLSSCGAEKIELASGAKQAIDYCSYNKVDILLCDYNFGDDRNGQQILEELRFRKLLSHTAVFMMITAETSRHMVLAARDCQPDAYLAKPINRAVLHTRLSSLLQQREALLPINRELDRHNYEKAVALCLQAQKTQPRYNTWLLKTLGDLYFRLGELDQAESIYNDTLISRDIPWALLGRCRVLLAKGKGEDSVLDLQRLVNSNPDCMEAYDLLAEGLATMGNPVQSQQILEAAVQHSPNALLRQKKLALQAEMNADMESAVKAWRRTVSLSQHSIHESPDHYLALSSALADLSESADSNLDKSSSPQVTAAQIKEANTTLAAMEKRFTNEANLSIRSRILRCRLLAAEGCLADSQALLDKVRQELTPVPPTISADTEIDYAKALFLLNSKEEAKNRLAQLAHRYRSDADIQRKVESLLDEPVGFRQKLQARSLNHEAIDDFQNNRIDEAIGGFSAALKIVPDQIALNLNLIQVILKRHKSLEQEPEMAVLCRSALERLSSLQESHSQFERYSALKERVEALLP</sequence>
<feature type="domain" description="Response regulatory" evidence="2">
    <location>
        <begin position="14"/>
        <end position="133"/>
    </location>
</feature>
<dbReference type="CDD" id="cd17589">
    <property type="entry name" value="REC_TPR"/>
    <property type="match status" value="1"/>
</dbReference>
<dbReference type="InterPro" id="IPR011006">
    <property type="entry name" value="CheY-like_superfamily"/>
</dbReference>
<reference evidence="3 4" key="1">
    <citation type="submission" date="2015-05" db="EMBL/GenBank/DDBJ databases">
        <title>Complete genome of Marinobacter psychrophilus strain 20041T isolated from sea-ice of the Canadian Basin.</title>
        <authorList>
            <person name="Song L."/>
            <person name="Ren L."/>
            <person name="Yu Y."/>
            <person name="Wang X."/>
        </authorList>
    </citation>
    <scope>NUCLEOTIDE SEQUENCE [LARGE SCALE GENOMIC DNA]</scope>
    <source>
        <strain evidence="3 4">20041</strain>
    </source>
</reference>